<dbReference type="RefSeq" id="WP_266259760.1">
    <property type="nucleotide sequence ID" value="NZ_JAMXWF010000023.1"/>
</dbReference>
<sequence>MHGLDEDQNHDSSWPGIGRWRHVHGAGLWEGNGNDGNGNHEGQQQHGANNNYQHNQGHSQQHGMDNGSRYNQGHHSDQDNRQAYQHADNDHRGGDYYGNQDYVYAPPTRGLRPGVGTRHKPVYTAPVPVERRTARKLLIRKPIR</sequence>
<accession>A0AAP5BIR6</accession>
<evidence type="ECO:0000313" key="2">
    <source>
        <dbReference type="EMBL" id="MCX4148766.1"/>
    </source>
</evidence>
<dbReference type="Proteomes" id="UP001209412">
    <property type="component" value="Unassembled WGS sequence"/>
</dbReference>
<evidence type="ECO:0000313" key="3">
    <source>
        <dbReference type="EMBL" id="MDQ6410584.1"/>
    </source>
</evidence>
<protein>
    <submittedName>
        <fullName evidence="3">Uncharacterized protein</fullName>
    </submittedName>
</protein>
<feature type="compositionally biased region" description="Polar residues" evidence="1">
    <location>
        <begin position="52"/>
        <end position="73"/>
    </location>
</feature>
<reference evidence="3" key="1">
    <citation type="submission" date="2022-06" db="EMBL/GenBank/DDBJ databases">
        <title>PHB producers.</title>
        <authorList>
            <person name="Besaury L."/>
        </authorList>
    </citation>
    <scope>NUCLEOTIDE SEQUENCE</scope>
    <source>
        <strain evidence="3 4">SEWS6</strain>
    </source>
</reference>
<dbReference type="AlphaFoldDB" id="A0AAP5BIR6"/>
<feature type="compositionally biased region" description="Low complexity" evidence="1">
    <location>
        <begin position="40"/>
        <end position="51"/>
    </location>
</feature>
<evidence type="ECO:0000313" key="4">
    <source>
        <dbReference type="Proteomes" id="UP001209412"/>
    </source>
</evidence>
<feature type="region of interest" description="Disordered" evidence="1">
    <location>
        <begin position="25"/>
        <end position="122"/>
    </location>
</feature>
<proteinExistence type="predicted"/>
<dbReference type="EMBL" id="JAPKHW010000023">
    <property type="protein sequence ID" value="MCX4148766.1"/>
    <property type="molecule type" value="Genomic_DNA"/>
</dbReference>
<evidence type="ECO:0000256" key="1">
    <source>
        <dbReference type="SAM" id="MobiDB-lite"/>
    </source>
</evidence>
<keyword evidence="4" id="KW-1185">Reference proteome</keyword>
<gene>
    <name evidence="3" type="ORF">NIE36_25710</name>
    <name evidence="2" type="ORF">OSB80_25790</name>
</gene>
<comment type="caution">
    <text evidence="3">The sequence shown here is derived from an EMBL/GenBank/DDBJ whole genome shotgun (WGS) entry which is preliminary data.</text>
</comment>
<dbReference type="Proteomes" id="UP001242288">
    <property type="component" value="Unassembled WGS sequence"/>
</dbReference>
<name>A0AAP5BIR6_9BURK</name>
<dbReference type="EMBL" id="JAMXWF010000023">
    <property type="protein sequence ID" value="MDQ6410584.1"/>
    <property type="molecule type" value="Genomic_DNA"/>
</dbReference>
<evidence type="ECO:0000313" key="5">
    <source>
        <dbReference type="Proteomes" id="UP001242288"/>
    </source>
</evidence>
<organism evidence="3 5">
    <name type="scientific">Paraburkholderia madseniana</name>
    <dbReference type="NCBI Taxonomy" id="2599607"/>
    <lineage>
        <taxon>Bacteria</taxon>
        <taxon>Pseudomonadati</taxon>
        <taxon>Pseudomonadota</taxon>
        <taxon>Betaproteobacteria</taxon>
        <taxon>Burkholderiales</taxon>
        <taxon>Burkholderiaceae</taxon>
        <taxon>Paraburkholderia</taxon>
    </lineage>
</organism>